<dbReference type="GO" id="GO:0000433">
    <property type="term" value="P:carbon catabolite repression of transcription from RNA polymerase II promoter by glucose"/>
    <property type="evidence" value="ECO:0007669"/>
    <property type="project" value="TreeGrafter"/>
</dbReference>
<evidence type="ECO:0000259" key="13">
    <source>
        <dbReference type="PROSITE" id="PS50157"/>
    </source>
</evidence>
<feature type="region of interest" description="Disordered" evidence="12">
    <location>
        <begin position="330"/>
        <end position="363"/>
    </location>
</feature>
<dbReference type="Pfam" id="PF00096">
    <property type="entry name" value="zf-C2H2"/>
    <property type="match status" value="2"/>
</dbReference>
<accession>G7EB19</accession>
<evidence type="ECO:0000256" key="12">
    <source>
        <dbReference type="SAM" id="MobiDB-lite"/>
    </source>
</evidence>
<keyword evidence="4 11" id="KW-0863">Zinc-finger</keyword>
<dbReference type="RefSeq" id="XP_014565545.1">
    <property type="nucleotide sequence ID" value="XM_014710059.1"/>
</dbReference>
<evidence type="ECO:0000313" key="15">
    <source>
        <dbReference type="Proteomes" id="UP000009131"/>
    </source>
</evidence>
<evidence type="ECO:0000256" key="3">
    <source>
        <dbReference type="ARBA" id="ARBA00022737"/>
    </source>
</evidence>
<dbReference type="GO" id="GO:0005737">
    <property type="term" value="C:cytoplasm"/>
    <property type="evidence" value="ECO:0007669"/>
    <property type="project" value="TreeGrafter"/>
</dbReference>
<keyword evidence="6" id="KW-0805">Transcription regulation</keyword>
<feature type="region of interest" description="Disordered" evidence="12">
    <location>
        <begin position="277"/>
        <end position="313"/>
    </location>
</feature>
<sequence>MVNEGADASKESSFVETALAAHGPKGLAKPHNDDVKAEAPRPYKCPICARGFYRLEHQTRHIRTHTGERPHACVFPGCEKRFSRSDELTRHARIHLNHHAGGKANGSSRKSKARKTAPIAQSRPKPVVRDDSSQNDDEDDEEEDEMRDPVVLVHQQENARPYTRISQPLQPVSMQGQLDPYGRPIVTHHGIESTALPRAPSQQHSIQPLAALASAASLELDRERRSEDQRRHHLDVWERRSLPGSGTHTPLWQQAQFGSVPHPSVLHQRLAGVDMVSDASRGSHVKPRRRSSHHPHFAADVNGGEASQHPHDLQHAGAAHHMFRQHRHYAPYPSSANTSRATSPVDEDPRSPELSPFDEEHGDQQAHMLAPFGGLSLLHGHTHSGTHSPTSASRDSSRPVSPGHSARASGFRSAESHPSSLSTTPDDNDPYSHHAAASRQQQFREHQQLARQNRPHPYSSSRTVSVPSSGQVSPTHELQKNYSNGDLYHYNSTFSSRPTTPSHSYDAKSAAMARGEDSNELVPRLTSDDRKLPPLSSIPRGSFSTSSYFQGPLTKGSSTASAPSSRQHSPTTSPRQMGSASSDSLTGLVRPLIGTQQTDSASRSGSHRSFGAEFVMTPIKSRSESSSMNVSQSIRLPSVSAMLSQAQLQGGLSPTSIGPATTSRGPSPADSQSPMFDMDEAERDPVPPLQLPGVLALQS</sequence>
<feature type="compositionally biased region" description="Polar residues" evidence="12">
    <location>
        <begin position="542"/>
        <end position="585"/>
    </location>
</feature>
<keyword evidence="3" id="KW-0677">Repeat</keyword>
<keyword evidence="2" id="KW-0479">Metal-binding</keyword>
<evidence type="ECO:0000256" key="11">
    <source>
        <dbReference type="PROSITE-ProRule" id="PRU00042"/>
    </source>
</evidence>
<comment type="similarity">
    <text evidence="10">Belongs to the creA/MIG C2H2-type zinc-finger protein family.</text>
</comment>
<dbReference type="FunCoup" id="G7EB19">
    <property type="interactions" value="134"/>
</dbReference>
<dbReference type="OrthoDB" id="654211at2759"/>
<evidence type="ECO:0000256" key="9">
    <source>
        <dbReference type="ARBA" id="ARBA00023242"/>
    </source>
</evidence>
<keyword evidence="7" id="KW-0238">DNA-binding</keyword>
<dbReference type="SUPFAM" id="SSF57667">
    <property type="entry name" value="beta-beta-alpha zinc fingers"/>
    <property type="match status" value="1"/>
</dbReference>
<reference evidence="14 15" key="2">
    <citation type="journal article" date="2012" name="Open Biol.">
        <title>Characteristics of nucleosomes and linker DNA regions on the genome of the basidiomycete Mixia osmundae revealed by mono- and dinucleosome mapping.</title>
        <authorList>
            <person name="Nishida H."/>
            <person name="Kondo S."/>
            <person name="Matsumoto T."/>
            <person name="Suzuki Y."/>
            <person name="Yoshikawa H."/>
            <person name="Taylor T.D."/>
            <person name="Sugiyama J."/>
        </authorList>
    </citation>
    <scope>NUCLEOTIDE SEQUENCE [LARGE SCALE GENOMIC DNA]</scope>
    <source>
        <strain evidence="15">CBS 9802 / IAM 14324 / JCM 22182 / KY 12970</strain>
    </source>
</reference>
<feature type="compositionally biased region" description="Low complexity" evidence="12">
    <location>
        <begin position="375"/>
        <end position="391"/>
    </location>
</feature>
<comment type="caution">
    <text evidence="14">The sequence shown here is derived from an EMBL/GenBank/DDBJ whole genome shotgun (WGS) entry which is preliminary data.</text>
</comment>
<evidence type="ECO:0000256" key="8">
    <source>
        <dbReference type="ARBA" id="ARBA00023163"/>
    </source>
</evidence>
<evidence type="ECO:0000256" key="4">
    <source>
        <dbReference type="ARBA" id="ARBA00022771"/>
    </source>
</evidence>
<dbReference type="EMBL" id="BABT02000252">
    <property type="protein sequence ID" value="GAB00030.1"/>
    <property type="molecule type" value="Genomic_DNA"/>
</dbReference>
<feature type="domain" description="C2H2-type" evidence="13">
    <location>
        <begin position="71"/>
        <end position="100"/>
    </location>
</feature>
<name>G7EB19_MIXOS</name>
<dbReference type="Gene3D" id="3.30.160.60">
    <property type="entry name" value="Classic Zinc Finger"/>
    <property type="match status" value="2"/>
</dbReference>
<feature type="region of interest" description="Disordered" evidence="12">
    <location>
        <begin position="375"/>
        <end position="585"/>
    </location>
</feature>
<keyword evidence="5" id="KW-0862">Zinc</keyword>
<evidence type="ECO:0000313" key="14">
    <source>
        <dbReference type="EMBL" id="GAB00030.1"/>
    </source>
</evidence>
<proteinExistence type="inferred from homology"/>
<dbReference type="FunFam" id="3.30.160.60:FF:000089">
    <property type="entry name" value="DNA-binding protein creA"/>
    <property type="match status" value="1"/>
</dbReference>
<comment type="subcellular location">
    <subcellularLocation>
        <location evidence="1">Nucleus</location>
    </subcellularLocation>
</comment>
<evidence type="ECO:0000256" key="6">
    <source>
        <dbReference type="ARBA" id="ARBA00023015"/>
    </source>
</evidence>
<feature type="region of interest" description="Disordered" evidence="12">
    <location>
        <begin position="644"/>
        <end position="699"/>
    </location>
</feature>
<feature type="compositionally biased region" description="Low complexity" evidence="12">
    <location>
        <begin position="459"/>
        <end position="469"/>
    </location>
</feature>
<evidence type="ECO:0000256" key="10">
    <source>
        <dbReference type="ARBA" id="ARBA00038023"/>
    </source>
</evidence>
<dbReference type="PROSITE" id="PS50157">
    <property type="entry name" value="ZINC_FINGER_C2H2_2"/>
    <property type="match status" value="2"/>
</dbReference>
<dbReference type="Proteomes" id="UP000009131">
    <property type="component" value="Unassembled WGS sequence"/>
</dbReference>
<dbReference type="GO" id="GO:0000978">
    <property type="term" value="F:RNA polymerase II cis-regulatory region sequence-specific DNA binding"/>
    <property type="evidence" value="ECO:0007669"/>
    <property type="project" value="TreeGrafter"/>
</dbReference>
<dbReference type="PANTHER" id="PTHR47428:SF1">
    <property type="entry name" value="REGULATORY PROTEIN MIG1-RELATED"/>
    <property type="match status" value="1"/>
</dbReference>
<dbReference type="eggNOG" id="KOG1721">
    <property type="taxonomic scope" value="Eukaryota"/>
</dbReference>
<keyword evidence="15" id="KW-1185">Reference proteome</keyword>
<protein>
    <recommendedName>
        <fullName evidence="13">C2H2-type domain-containing protein</fullName>
    </recommendedName>
</protein>
<dbReference type="PROSITE" id="PS00028">
    <property type="entry name" value="ZINC_FINGER_C2H2_1"/>
    <property type="match status" value="2"/>
</dbReference>
<dbReference type="FunFam" id="3.30.160.60:FF:000690">
    <property type="entry name" value="Zinc finger protein 354C"/>
    <property type="match status" value="1"/>
</dbReference>
<organism evidence="14 15">
    <name type="scientific">Mixia osmundae (strain CBS 9802 / IAM 14324 / JCM 22182 / KY 12970)</name>
    <dbReference type="NCBI Taxonomy" id="764103"/>
    <lineage>
        <taxon>Eukaryota</taxon>
        <taxon>Fungi</taxon>
        <taxon>Dikarya</taxon>
        <taxon>Basidiomycota</taxon>
        <taxon>Pucciniomycotina</taxon>
        <taxon>Mixiomycetes</taxon>
        <taxon>Mixiales</taxon>
        <taxon>Mixiaceae</taxon>
        <taxon>Mixia</taxon>
    </lineage>
</organism>
<feature type="compositionally biased region" description="Polar residues" evidence="12">
    <location>
        <begin position="470"/>
        <end position="503"/>
    </location>
</feature>
<dbReference type="InterPro" id="IPR013087">
    <property type="entry name" value="Znf_C2H2_type"/>
</dbReference>
<dbReference type="InterPro" id="IPR036236">
    <property type="entry name" value="Znf_C2H2_sf"/>
</dbReference>
<feature type="compositionally biased region" description="Polar residues" evidence="12">
    <location>
        <begin position="416"/>
        <end position="425"/>
    </location>
</feature>
<feature type="compositionally biased region" description="Polar residues" evidence="12">
    <location>
        <begin position="644"/>
        <end position="674"/>
    </location>
</feature>
<evidence type="ECO:0000256" key="7">
    <source>
        <dbReference type="ARBA" id="ARBA00023125"/>
    </source>
</evidence>
<evidence type="ECO:0000256" key="2">
    <source>
        <dbReference type="ARBA" id="ARBA00022723"/>
    </source>
</evidence>
<reference evidence="14 15" key="1">
    <citation type="journal article" date="2011" name="J. Gen. Appl. Microbiol.">
        <title>Draft genome sequencing of the enigmatic basidiomycete Mixia osmundae.</title>
        <authorList>
            <person name="Nishida H."/>
            <person name="Nagatsuka Y."/>
            <person name="Sugiyama J."/>
        </authorList>
    </citation>
    <scope>NUCLEOTIDE SEQUENCE [LARGE SCALE GENOMIC DNA]</scope>
    <source>
        <strain evidence="15">CBS 9802 / IAM 14324 / JCM 22182 / KY 12970</strain>
    </source>
</reference>
<dbReference type="HOGENOM" id="CLU_394353_0_0_1"/>
<dbReference type="InParanoid" id="G7EB19"/>
<evidence type="ECO:0000256" key="1">
    <source>
        <dbReference type="ARBA" id="ARBA00004123"/>
    </source>
</evidence>
<gene>
    <name evidence="14" type="primary">Mo06732</name>
    <name evidence="14" type="ORF">E5Q_06732</name>
</gene>
<dbReference type="STRING" id="764103.G7EB19"/>
<feature type="compositionally biased region" description="Basic residues" evidence="12">
    <location>
        <begin position="283"/>
        <end position="296"/>
    </location>
</feature>
<dbReference type="SMART" id="SM00355">
    <property type="entry name" value="ZnF_C2H2"/>
    <property type="match status" value="2"/>
</dbReference>
<dbReference type="AlphaFoldDB" id="G7EB19"/>
<keyword evidence="8" id="KW-0804">Transcription</keyword>
<dbReference type="GO" id="GO:0008270">
    <property type="term" value="F:zinc ion binding"/>
    <property type="evidence" value="ECO:0007669"/>
    <property type="project" value="UniProtKB-KW"/>
</dbReference>
<keyword evidence="9" id="KW-0539">Nucleus</keyword>
<feature type="region of interest" description="Disordered" evidence="12">
    <location>
        <begin position="95"/>
        <end position="148"/>
    </location>
</feature>
<dbReference type="InterPro" id="IPR051007">
    <property type="entry name" value="creA/MIG_C2H2-ZnF"/>
</dbReference>
<dbReference type="GO" id="GO:0005634">
    <property type="term" value="C:nucleus"/>
    <property type="evidence" value="ECO:0007669"/>
    <property type="project" value="UniProtKB-SubCell"/>
</dbReference>
<dbReference type="PANTHER" id="PTHR47428">
    <property type="entry name" value="REGULATORY PROTEIN MIG1-RELATED"/>
    <property type="match status" value="1"/>
</dbReference>
<evidence type="ECO:0000256" key="5">
    <source>
        <dbReference type="ARBA" id="ARBA00022833"/>
    </source>
</evidence>
<feature type="compositionally biased region" description="Acidic residues" evidence="12">
    <location>
        <begin position="133"/>
        <end position="146"/>
    </location>
</feature>
<feature type="domain" description="C2H2-type" evidence="13">
    <location>
        <begin position="43"/>
        <end position="70"/>
    </location>
</feature>